<dbReference type="InterPro" id="IPR041412">
    <property type="entry name" value="Xrn1_helical"/>
</dbReference>
<proteinExistence type="inferred from homology"/>
<dbReference type="CDD" id="cd18673">
    <property type="entry name" value="PIN_XRN1-2-like"/>
    <property type="match status" value="1"/>
</dbReference>
<dbReference type="GO" id="GO:0003723">
    <property type="term" value="F:RNA binding"/>
    <property type="evidence" value="ECO:0007669"/>
    <property type="project" value="UniProtKB-KW"/>
</dbReference>
<comment type="function">
    <text evidence="6">Multifunctional protein that exhibits several independent functions at different levels of the cellular processes. 5'-3' exonuclease component of the nonsense-mediated mRNA decay (NMD) which is a highly conserved mRNA degradation pathway, an RNA surveillance system whose role is to identify and rid cells of mRNA with premature termination codons and thus prevents accumulation of potentially harmful truncated proteins.</text>
</comment>
<dbReference type="InterPro" id="IPR040992">
    <property type="entry name" value="XRN1_D1"/>
</dbReference>
<dbReference type="InterPro" id="IPR047008">
    <property type="entry name" value="XRN1_SH3_sf"/>
</dbReference>
<dbReference type="InterPro" id="IPR004859">
    <property type="entry name" value="Xrn1_N"/>
</dbReference>
<evidence type="ECO:0000259" key="9">
    <source>
        <dbReference type="Pfam" id="PF17846"/>
    </source>
</evidence>
<dbReference type="PIRSF" id="PIRSF006743">
    <property type="entry name" value="Exonuclease_Xnr1"/>
    <property type="match status" value="1"/>
</dbReference>
<feature type="compositionally biased region" description="Gly residues" evidence="7">
    <location>
        <begin position="1282"/>
        <end position="1306"/>
    </location>
</feature>
<keyword evidence="6" id="KW-0694">RNA-binding</keyword>
<dbReference type="PANTHER" id="PTHR12341">
    <property type="entry name" value="5'-&gt;3' EXORIBONUCLEASE"/>
    <property type="match status" value="1"/>
</dbReference>
<keyword evidence="6" id="KW-0963">Cytoplasm</keyword>
<dbReference type="OrthoDB" id="372487at2759"/>
<comment type="similarity">
    <text evidence="1">Belongs to the 5'-3' exonuclease family. XRN2/RAT1 subfamily.</text>
</comment>
<evidence type="ECO:0000256" key="1">
    <source>
        <dbReference type="ARBA" id="ARBA00006994"/>
    </source>
</evidence>
<feature type="compositionally biased region" description="Low complexity" evidence="7">
    <location>
        <begin position="1239"/>
        <end position="1253"/>
    </location>
</feature>
<feature type="domain" description="Exoribonuclease Xrn1 D2/D3" evidence="12">
    <location>
        <begin position="913"/>
        <end position="1135"/>
    </location>
</feature>
<dbReference type="GO" id="GO:0005634">
    <property type="term" value="C:nucleus"/>
    <property type="evidence" value="ECO:0007669"/>
    <property type="project" value="TreeGrafter"/>
</dbReference>
<keyword evidence="5 6" id="KW-0269">Exonuclease</keyword>
<gene>
    <name evidence="13" type="ORF">BDV28DRAFT_128297</name>
</gene>
<keyword evidence="2" id="KW-0507">mRNA processing</keyword>
<dbReference type="Gene3D" id="2.30.30.30">
    <property type="match status" value="1"/>
</dbReference>
<dbReference type="InterPro" id="IPR016494">
    <property type="entry name" value="5_3_exoribonuclease_1"/>
</dbReference>
<name>A0A5N6ZI10_9EURO</name>
<dbReference type="InterPro" id="IPR041106">
    <property type="entry name" value="XRN1_D2_D3"/>
</dbReference>
<feature type="domain" description="Xrn1 helical" evidence="9">
    <location>
        <begin position="275"/>
        <end position="670"/>
    </location>
</feature>
<evidence type="ECO:0000256" key="6">
    <source>
        <dbReference type="PIRNR" id="PIRNR006743"/>
    </source>
</evidence>
<evidence type="ECO:0000256" key="5">
    <source>
        <dbReference type="ARBA" id="ARBA00022839"/>
    </source>
</evidence>
<keyword evidence="4 6" id="KW-0378">Hydrolase</keyword>
<feature type="domain" description="5'-3' exoribonuclease 1 D1" evidence="11">
    <location>
        <begin position="721"/>
        <end position="908"/>
    </location>
</feature>
<dbReference type="GO" id="GO:0006397">
    <property type="term" value="P:mRNA processing"/>
    <property type="evidence" value="ECO:0007669"/>
    <property type="project" value="UniProtKB-KW"/>
</dbReference>
<dbReference type="PANTHER" id="PTHR12341:SF7">
    <property type="entry name" value="5'-3' EXORIBONUCLEASE 1"/>
    <property type="match status" value="1"/>
</dbReference>
<feature type="region of interest" description="Disordered" evidence="7">
    <location>
        <begin position="1234"/>
        <end position="1425"/>
    </location>
</feature>
<accession>A0A5N6ZI10</accession>
<evidence type="ECO:0000256" key="4">
    <source>
        <dbReference type="ARBA" id="ARBA00022801"/>
    </source>
</evidence>
<dbReference type="Pfam" id="PF18129">
    <property type="entry name" value="SH3_12"/>
    <property type="match status" value="1"/>
</dbReference>
<dbReference type="GO" id="GO:0016075">
    <property type="term" value="P:rRNA catabolic process"/>
    <property type="evidence" value="ECO:0007669"/>
    <property type="project" value="TreeGrafter"/>
</dbReference>
<evidence type="ECO:0000259" key="11">
    <source>
        <dbReference type="Pfam" id="PF18332"/>
    </source>
</evidence>
<dbReference type="Gene3D" id="1.25.40.1050">
    <property type="match status" value="1"/>
</dbReference>
<evidence type="ECO:0000256" key="3">
    <source>
        <dbReference type="ARBA" id="ARBA00022722"/>
    </source>
</evidence>
<organism evidence="13 14">
    <name type="scientific">Aspergillus coremiiformis</name>
    <dbReference type="NCBI Taxonomy" id="138285"/>
    <lineage>
        <taxon>Eukaryota</taxon>
        <taxon>Fungi</taxon>
        <taxon>Dikarya</taxon>
        <taxon>Ascomycota</taxon>
        <taxon>Pezizomycotina</taxon>
        <taxon>Eurotiomycetes</taxon>
        <taxon>Eurotiomycetidae</taxon>
        <taxon>Eurotiales</taxon>
        <taxon>Aspergillaceae</taxon>
        <taxon>Aspergillus</taxon>
        <taxon>Aspergillus subgen. Circumdati</taxon>
    </lineage>
</organism>
<dbReference type="InterPro" id="IPR014722">
    <property type="entry name" value="Rib_uL2_dom2"/>
</dbReference>
<dbReference type="Gene3D" id="2.170.260.40">
    <property type="match status" value="1"/>
</dbReference>
<keyword evidence="3 6" id="KW-0540">Nuclease</keyword>
<sequence length="1425" mass="160770">MGVPKFFRWLSERYPAISMLIAENRIPEFDNLYLDMNGIIHNCTHKDSDSPTFRMTEDKMFIAIFNYIEHLYGKIKPKKLFFMAVDGVAPRAKMNQQRARRFRTALDAEVAKEKAISQGVEMPKEDAFDSNCITPGTEFMAKLTEQLKYFINKKISEDKDWQGVEIVLSGHEVPGEGEHKIMEYIRHAKAQPGYDPNVRHCLYGLDADLIMLGLLSHDPHFCLLREEVTFGRQVQKKSKELEHQNFYLLHLCMVREYLELEFQELEQNDTLSFPFDMERVIDDFILMAFFVGNDFLPNLPNLHINEGALALMFKIYKDILPKMGGYINEQGVVNMERLGMLLDGMGDFESRSFEVENSGERWIQAKKNGGEDIFESQERPKSLTITPAQKSLLKEVKKYVLNRPEKAAEPKPFDFPPTLPARDRKFLEQLADDLRLPWTTEPDEHGERFIRFHLPAKQDEDSDEEEDEEASMAVQRIIRKYENAKVQELSAEDAQKAAEKKYEEKFQEWKNKYYMGKFEWGLDNHEELRKLTENYVQGLQWVLYYYYRGIASWPWFFKYHYAPMISDVKQGLKADTNFQLGQPFRPYEQLMGVLPDRSKKTVPAAYRDLMTSPESPIVDFYPRDFELDMNGKKMEWEAVVKIPFIEEKRLLDALKTREHLLTPEEKARNGFGASLKFTYSPDVQFIYPSSLPGVFPDIPNCHCIENIFDLPTMDGLEPYIGLAEGAQLGASALAGFPSLKTLPHVGQLGFHGVCVFQQESRNESMVITVLDPGSRSSSVLAKQKLGQRVFVGYPFLQEAYVVRVSDELFDYIMPEGEEHVVNIPHTEVQIDQWKKKADKIEGTYSRRLGTVIGPVEAMVHVQLLKGLIKTDEGATVKEFADIPGQETDYALQLVVDEVVNPDERFIERDALLIEEEFPEGSRAFFLGEFNYGRPVHVTGHDDGKVNGLIAAVKGREPEFGKERARNAERLCPYMPSYAIARSLQLNPLVLAKITSSFSVDVEGQRVNLGLNLKFEARKQKVLGYSRRGDSGWEFSPKAVELLQQYMIKFPEFIAGIQRNPQGDRYKPTDFYPDETALLKIKEIRDWLKSIEAKNFERVPLEAEQLDSDIVKLIEQDADTLVQSQSTMQARKIRGVPRSALLRPSDVEQRLGNQTFKLGDRVVYAQDSGKVPIATRGTVIGLTRTPRALLLDVVFDVSFMSGTTLGDRCSPFRGQTVLSSSVLNVSYRQLLATTRAASNQQQSQPSPWTVAGYGAPSGPGGQGQLQEAPAPPPLSHSYRGAVAGMGNGRGNGFSRGRGGRGGRGASNGFGSQTTLPFRPHPNGGEQQTDGSYRGGRGRGRGGMARTRGGYVAVDPDPEAGVLKHNPNFRPQNYSQVPPPKNLNHRGGRGGRGSHRGSERGNGPKSPGNYRGRGAAAAAAATGNNQA</sequence>
<feature type="domain" description="Xrn1 N-terminal" evidence="8">
    <location>
        <begin position="1"/>
        <end position="227"/>
    </location>
</feature>
<evidence type="ECO:0000256" key="7">
    <source>
        <dbReference type="SAM" id="MobiDB-lite"/>
    </source>
</evidence>
<evidence type="ECO:0000313" key="14">
    <source>
        <dbReference type="Proteomes" id="UP000327118"/>
    </source>
</evidence>
<evidence type="ECO:0000259" key="10">
    <source>
        <dbReference type="Pfam" id="PF18129"/>
    </source>
</evidence>
<dbReference type="Pfam" id="PF17846">
    <property type="entry name" value="XRN_M"/>
    <property type="match status" value="1"/>
</dbReference>
<dbReference type="InterPro" id="IPR047007">
    <property type="entry name" value="XRN1_D1_sf"/>
</dbReference>
<keyword evidence="14" id="KW-1185">Reference proteome</keyword>
<dbReference type="InterPro" id="IPR027073">
    <property type="entry name" value="5_3_exoribonuclease"/>
</dbReference>
<dbReference type="FunFam" id="3.40.50.12390:FF:000002">
    <property type="entry name" value="5'-3' exoribonuclease 1"/>
    <property type="match status" value="1"/>
</dbReference>
<evidence type="ECO:0000259" key="12">
    <source>
        <dbReference type="Pfam" id="PF18334"/>
    </source>
</evidence>
<dbReference type="Gene3D" id="3.40.50.12390">
    <property type="match status" value="2"/>
</dbReference>
<reference evidence="14" key="1">
    <citation type="submission" date="2019-04" db="EMBL/GenBank/DDBJ databases">
        <title>Friends and foes A comparative genomics studyof 23 Aspergillus species from section Flavi.</title>
        <authorList>
            <consortium name="DOE Joint Genome Institute"/>
            <person name="Kjaerbolling I."/>
            <person name="Vesth T."/>
            <person name="Frisvad J.C."/>
            <person name="Nybo J.L."/>
            <person name="Theobald S."/>
            <person name="Kildgaard S."/>
            <person name="Isbrandt T."/>
            <person name="Kuo A."/>
            <person name="Sato A."/>
            <person name="Lyhne E.K."/>
            <person name="Kogle M.E."/>
            <person name="Wiebenga A."/>
            <person name="Kun R.S."/>
            <person name="Lubbers R.J."/>
            <person name="Makela M.R."/>
            <person name="Barry K."/>
            <person name="Chovatia M."/>
            <person name="Clum A."/>
            <person name="Daum C."/>
            <person name="Haridas S."/>
            <person name="He G."/>
            <person name="LaButti K."/>
            <person name="Lipzen A."/>
            <person name="Mondo S."/>
            <person name="Riley R."/>
            <person name="Salamov A."/>
            <person name="Simmons B.A."/>
            <person name="Magnuson J.K."/>
            <person name="Henrissat B."/>
            <person name="Mortensen U.H."/>
            <person name="Larsen T.O."/>
            <person name="Devries R.P."/>
            <person name="Grigoriev I.V."/>
            <person name="Machida M."/>
            <person name="Baker S.E."/>
            <person name="Andersen M.R."/>
        </authorList>
    </citation>
    <scope>NUCLEOTIDE SEQUENCE [LARGE SCALE GENOMIC DNA]</scope>
    <source>
        <strain evidence="14">CBS 553.77</strain>
    </source>
</reference>
<dbReference type="EC" id="3.1.13.-" evidence="6"/>
<dbReference type="Pfam" id="PF18332">
    <property type="entry name" value="XRN1_D1"/>
    <property type="match status" value="1"/>
</dbReference>
<dbReference type="Gene3D" id="2.30.30.750">
    <property type="match status" value="1"/>
</dbReference>
<dbReference type="FunFam" id="1.25.40.1050:FF:000002">
    <property type="entry name" value="5'-3' exoribonuclease"/>
    <property type="match status" value="1"/>
</dbReference>
<evidence type="ECO:0000259" key="8">
    <source>
        <dbReference type="Pfam" id="PF03159"/>
    </source>
</evidence>
<dbReference type="GO" id="GO:0004534">
    <property type="term" value="F:5'-3' RNA exonuclease activity"/>
    <property type="evidence" value="ECO:0007669"/>
    <property type="project" value="TreeGrafter"/>
</dbReference>
<protein>
    <recommendedName>
        <fullName evidence="6">5'-3' exoribonuclease 1</fullName>
        <ecNumber evidence="6">3.1.13.-</ecNumber>
    </recommendedName>
</protein>
<dbReference type="Pfam" id="PF18334">
    <property type="entry name" value="XRN1_D2_D3"/>
    <property type="match status" value="1"/>
</dbReference>
<dbReference type="EMBL" id="ML739047">
    <property type="protein sequence ID" value="KAE8355750.1"/>
    <property type="molecule type" value="Genomic_DNA"/>
</dbReference>
<feature type="domain" description="5'-3' exoribonuclease 1 SH3-like" evidence="10">
    <location>
        <begin position="1153"/>
        <end position="1223"/>
    </location>
</feature>
<dbReference type="GO" id="GO:0005737">
    <property type="term" value="C:cytoplasm"/>
    <property type="evidence" value="ECO:0007669"/>
    <property type="project" value="UniProtKB-SubCell"/>
</dbReference>
<dbReference type="Proteomes" id="UP000327118">
    <property type="component" value="Unassembled WGS sequence"/>
</dbReference>
<dbReference type="GO" id="GO:0000184">
    <property type="term" value="P:nuclear-transcribed mRNA catabolic process, nonsense-mediated decay"/>
    <property type="evidence" value="ECO:0007669"/>
    <property type="project" value="UniProtKB-KW"/>
</dbReference>
<comment type="subcellular location">
    <subcellularLocation>
        <location evidence="6">Cytoplasm</location>
    </subcellularLocation>
</comment>
<evidence type="ECO:0000313" key="13">
    <source>
        <dbReference type="EMBL" id="KAE8355750.1"/>
    </source>
</evidence>
<keyword evidence="6" id="KW-0866">Nonsense-mediated mRNA decay</keyword>
<dbReference type="InterPro" id="IPR041385">
    <property type="entry name" value="SH3_12"/>
</dbReference>
<dbReference type="Pfam" id="PF03159">
    <property type="entry name" value="XRN_N"/>
    <property type="match status" value="1"/>
</dbReference>
<evidence type="ECO:0000256" key="2">
    <source>
        <dbReference type="ARBA" id="ARBA00022664"/>
    </source>
</evidence>
<feature type="compositionally biased region" description="Basic residues" evidence="7">
    <location>
        <begin position="1381"/>
        <end position="1393"/>
    </location>
</feature>